<evidence type="ECO:0000313" key="2">
    <source>
        <dbReference type="Proteomes" id="UP000675881"/>
    </source>
</evidence>
<gene>
    <name evidence="1" type="ORF">LSAA_1265</name>
</gene>
<evidence type="ECO:0000313" key="1">
    <source>
        <dbReference type="EMBL" id="CAF2754261.1"/>
    </source>
</evidence>
<name>A0A7R8CFX6_LEPSM</name>
<dbReference type="Proteomes" id="UP000675881">
    <property type="component" value="Chromosome 1"/>
</dbReference>
<proteinExistence type="predicted"/>
<reference evidence="1" key="1">
    <citation type="submission" date="2021-02" db="EMBL/GenBank/DDBJ databases">
        <authorList>
            <person name="Bekaert M."/>
        </authorList>
    </citation>
    <scope>NUCLEOTIDE SEQUENCE</scope>
    <source>
        <strain evidence="1">IoA-00</strain>
    </source>
</reference>
<organism evidence="1 2">
    <name type="scientific">Lepeophtheirus salmonis</name>
    <name type="common">Salmon louse</name>
    <name type="synonym">Caligus salmonis</name>
    <dbReference type="NCBI Taxonomy" id="72036"/>
    <lineage>
        <taxon>Eukaryota</taxon>
        <taxon>Metazoa</taxon>
        <taxon>Ecdysozoa</taxon>
        <taxon>Arthropoda</taxon>
        <taxon>Crustacea</taxon>
        <taxon>Multicrustacea</taxon>
        <taxon>Hexanauplia</taxon>
        <taxon>Copepoda</taxon>
        <taxon>Siphonostomatoida</taxon>
        <taxon>Caligidae</taxon>
        <taxon>Lepeophtheirus</taxon>
    </lineage>
</organism>
<dbReference type="AlphaFoldDB" id="A0A7R8CFX6"/>
<keyword evidence="2" id="KW-1185">Reference proteome</keyword>
<accession>A0A7R8CFX6</accession>
<dbReference type="EMBL" id="HG994580">
    <property type="protein sequence ID" value="CAF2754261.1"/>
    <property type="molecule type" value="Genomic_DNA"/>
</dbReference>
<sequence>MRRKVDRETDLILRNKFLPCKHNHTATTIQKKIVVNNRTIDKLSELLKYFHKRFSDILVGERPNFPKKRRPSEVEVFTMATIVNFVNNDFKDSNASGQDHLCGRIFSLDP</sequence>
<protein>
    <submittedName>
        <fullName evidence="1">(salmon louse) hypothetical protein</fullName>
    </submittedName>
</protein>